<name>A0A512JF91_9HYPH</name>
<evidence type="ECO:0000313" key="3">
    <source>
        <dbReference type="EMBL" id="GEP08602.1"/>
    </source>
</evidence>
<protein>
    <submittedName>
        <fullName evidence="3">Uncharacterized protein</fullName>
    </submittedName>
</protein>
<organism evidence="3 4">
    <name type="scientific">Methylobacterium gnaphalii</name>
    <dbReference type="NCBI Taxonomy" id="1010610"/>
    <lineage>
        <taxon>Bacteria</taxon>
        <taxon>Pseudomonadati</taxon>
        <taxon>Pseudomonadota</taxon>
        <taxon>Alphaproteobacteria</taxon>
        <taxon>Hyphomicrobiales</taxon>
        <taxon>Methylobacteriaceae</taxon>
        <taxon>Methylobacterium</taxon>
    </lineage>
</organism>
<dbReference type="Proteomes" id="UP000321750">
    <property type="component" value="Unassembled WGS sequence"/>
</dbReference>
<reference evidence="3 4" key="1">
    <citation type="submission" date="2019-07" db="EMBL/GenBank/DDBJ databases">
        <title>Whole genome shotgun sequence of Methylobacterium gnaphalii NBRC 107716.</title>
        <authorList>
            <person name="Hosoyama A."/>
            <person name="Uohara A."/>
            <person name="Ohji S."/>
            <person name="Ichikawa N."/>
        </authorList>
    </citation>
    <scope>NUCLEOTIDE SEQUENCE [LARGE SCALE GENOMIC DNA]</scope>
    <source>
        <strain evidence="3 4">NBRC 107716</strain>
    </source>
</reference>
<feature type="chain" id="PRO_5022092250" evidence="2">
    <location>
        <begin position="28"/>
        <end position="135"/>
    </location>
</feature>
<gene>
    <name evidence="3" type="ORF">MGN01_04470</name>
</gene>
<evidence type="ECO:0000256" key="1">
    <source>
        <dbReference type="SAM" id="MobiDB-lite"/>
    </source>
</evidence>
<accession>A0A512JF91</accession>
<evidence type="ECO:0000313" key="4">
    <source>
        <dbReference type="Proteomes" id="UP000321750"/>
    </source>
</evidence>
<keyword evidence="2" id="KW-0732">Signal</keyword>
<evidence type="ECO:0000256" key="2">
    <source>
        <dbReference type="SAM" id="SignalP"/>
    </source>
</evidence>
<dbReference type="OrthoDB" id="8455470at2"/>
<sequence length="135" mass="14104">MPRLPVSTIRALGTAGLLSLVASVAVAQNAPRSMADCERLKNDLAYNQCLAMFGPAAKGVSGSEGIGPGPAITVPPPTPSAIAGMPALEEPVIDETPRRGRRGRYSRSGGRQSASFDIGSASEGGSSRRRRHRRH</sequence>
<keyword evidence="4" id="KW-1185">Reference proteome</keyword>
<proteinExistence type="predicted"/>
<dbReference type="AlphaFoldDB" id="A0A512JF91"/>
<dbReference type="EMBL" id="BJZV01000002">
    <property type="protein sequence ID" value="GEP08602.1"/>
    <property type="molecule type" value="Genomic_DNA"/>
</dbReference>
<feature type="compositionally biased region" description="Low complexity" evidence="1">
    <location>
        <begin position="106"/>
        <end position="115"/>
    </location>
</feature>
<comment type="caution">
    <text evidence="3">The sequence shown here is derived from an EMBL/GenBank/DDBJ whole genome shotgun (WGS) entry which is preliminary data.</text>
</comment>
<feature type="signal peptide" evidence="2">
    <location>
        <begin position="1"/>
        <end position="27"/>
    </location>
</feature>
<feature type="region of interest" description="Disordered" evidence="1">
    <location>
        <begin position="68"/>
        <end position="135"/>
    </location>
</feature>
<dbReference type="RefSeq" id="WP_147044959.1">
    <property type="nucleotide sequence ID" value="NZ_BJZV01000002.1"/>
</dbReference>